<protein>
    <submittedName>
        <fullName evidence="2">Uncharacterized protein</fullName>
    </submittedName>
</protein>
<organism evidence="2 3">
    <name type="scientific">Henriciella mobilis</name>
    <dbReference type="NCBI Taxonomy" id="2305467"/>
    <lineage>
        <taxon>Bacteria</taxon>
        <taxon>Pseudomonadati</taxon>
        <taxon>Pseudomonadota</taxon>
        <taxon>Alphaproteobacteria</taxon>
        <taxon>Hyphomonadales</taxon>
        <taxon>Hyphomonadaceae</taxon>
        <taxon>Henriciella</taxon>
    </lineage>
</organism>
<keyword evidence="1" id="KW-0732">Signal</keyword>
<reference evidence="2 3" key="1">
    <citation type="submission" date="2018-08" db="EMBL/GenBank/DDBJ databases">
        <title>Henriciella mobilis sp. nov., isolated from seawater.</title>
        <authorList>
            <person name="Cheng H."/>
            <person name="Wu Y.-H."/>
            <person name="Xu X.-W."/>
            <person name="Guo L.-L."/>
        </authorList>
    </citation>
    <scope>NUCLEOTIDE SEQUENCE [LARGE SCALE GENOMIC DNA]</scope>
    <source>
        <strain evidence="2 3">JN25</strain>
    </source>
</reference>
<dbReference type="AlphaFoldDB" id="A0A399RME7"/>
<feature type="signal peptide" evidence="1">
    <location>
        <begin position="1"/>
        <end position="20"/>
    </location>
</feature>
<keyword evidence="3" id="KW-1185">Reference proteome</keyword>
<dbReference type="EMBL" id="QWFX01000005">
    <property type="protein sequence ID" value="RIJ32378.1"/>
    <property type="molecule type" value="Genomic_DNA"/>
</dbReference>
<accession>A0A399RME7</accession>
<name>A0A399RME7_9PROT</name>
<dbReference type="RefSeq" id="WP_119374459.1">
    <property type="nucleotide sequence ID" value="NZ_QWFX01000005.1"/>
</dbReference>
<evidence type="ECO:0000313" key="2">
    <source>
        <dbReference type="EMBL" id="RIJ32378.1"/>
    </source>
</evidence>
<gene>
    <name evidence="2" type="ORF">D1223_00495</name>
</gene>
<sequence>MKHLTLALAATCLAGLPATAQSQGTLSYTCNLDGVAGQLVAQYEVVGGSGITQGPTGDITGVIGTGDSTIYYQGQLTSPMASYTFTGENQFADFTDMASYAQFRVQMIAEGNQLTLIANPFGPGPTQYLCQAN</sequence>
<proteinExistence type="predicted"/>
<evidence type="ECO:0000256" key="1">
    <source>
        <dbReference type="SAM" id="SignalP"/>
    </source>
</evidence>
<feature type="chain" id="PRO_5017466705" evidence="1">
    <location>
        <begin position="21"/>
        <end position="133"/>
    </location>
</feature>
<evidence type="ECO:0000313" key="3">
    <source>
        <dbReference type="Proteomes" id="UP000266385"/>
    </source>
</evidence>
<comment type="caution">
    <text evidence="2">The sequence shown here is derived from an EMBL/GenBank/DDBJ whole genome shotgun (WGS) entry which is preliminary data.</text>
</comment>
<dbReference type="Proteomes" id="UP000266385">
    <property type="component" value="Unassembled WGS sequence"/>
</dbReference>